<feature type="compositionally biased region" description="Basic and acidic residues" evidence="1">
    <location>
        <begin position="1"/>
        <end position="14"/>
    </location>
</feature>
<evidence type="ECO:0000259" key="2">
    <source>
        <dbReference type="SMART" id="SM00670"/>
    </source>
</evidence>
<protein>
    <submittedName>
        <fullName evidence="3">Transcriptional protein SWT1</fullName>
    </submittedName>
</protein>
<dbReference type="PANTHER" id="PTHR16161:SF0">
    <property type="entry name" value="TRANSCRIPTIONAL PROTEIN SWT1"/>
    <property type="match status" value="1"/>
</dbReference>
<name>A0A1D2MBI7_ORCCI</name>
<dbReference type="Proteomes" id="UP000094527">
    <property type="component" value="Unassembled WGS sequence"/>
</dbReference>
<evidence type="ECO:0000256" key="1">
    <source>
        <dbReference type="SAM" id="MobiDB-lite"/>
    </source>
</evidence>
<dbReference type="PANTHER" id="PTHR16161">
    <property type="entry name" value="TRANSCRIPTIONAL PROTEIN SWT1"/>
    <property type="match status" value="1"/>
</dbReference>
<dbReference type="GO" id="GO:0005634">
    <property type="term" value="C:nucleus"/>
    <property type="evidence" value="ECO:0007669"/>
    <property type="project" value="TreeGrafter"/>
</dbReference>
<feature type="domain" description="PIN" evidence="2">
    <location>
        <begin position="333"/>
        <end position="458"/>
    </location>
</feature>
<dbReference type="EMBL" id="LJIJ01002009">
    <property type="protein sequence ID" value="ODM90368.1"/>
    <property type="molecule type" value="Genomic_DNA"/>
</dbReference>
<dbReference type="Gene3D" id="3.40.50.1010">
    <property type="entry name" value="5'-nuclease"/>
    <property type="match status" value="1"/>
</dbReference>
<dbReference type="CDD" id="cd18727">
    <property type="entry name" value="PIN_Swt1-like"/>
    <property type="match status" value="1"/>
</dbReference>
<gene>
    <name evidence="3" type="ORF">Ocin01_16314</name>
</gene>
<proteinExistence type="predicted"/>
<sequence length="696" mass="77421">MNLQQKVREEKDILVKQQKQRQVTPSDNCKPELKVKSGEAVRKRGRSESQAQPSTSKVVVSSRSSRRRRKRREDAVGKLQSTDEPKGTNDRVNIPSKLNDTKNLSTGSLSHYKIPKRGDGANTKKGESNGSVPVKSPAVAGIKRDHNSLPKLNTPGTFPNDDDTKTRHSFSSSTASLVIENDERVRKRKRKSGELDNTTHVHSDLVDKKNRNEHLLLTNALTGTVNAKSQSTALPATNVRKGIAVHGGKDNSAVIQEASSSPISSGNTKQHVTPSQCEPVYVTKDFSEAEAMEFENQVAQIMEMVDGTTNSIPYDLTDAMDVDMIPSFVRKQLVIILDTNVWIDSQDSIKRLIQLEYQQGIRPLLIIPWMVLQEIDFKTKRHTNSSSFNGFRSANKFIHSLLSSKTPNVKGQKATEAIIGMEFNELMADDSILNCAIQYSKLPQCITVFITSDVNLLNKALVHNITSFKPDKGLLNNVRQLVSGAEIRDDFEGSFEKNQSNMSHFSNSSVLKSPAQDSVSCGKDTTQGEIGMDILDIDDPMDGNCPLRTVSCETQSAAEINLPSFETVVISLKQALTSIIVPKMVEEYGEGEEGWKFAIKIKPPFTVESGLKCIHAHWIAVFSFMFPSKSKEVLDELLQVFRTKPNQPSEVSAWRITVCKMALVFLSMSDIVRSRQRVSETCKLLQTFLRESNPLK</sequence>
<dbReference type="AlphaFoldDB" id="A0A1D2MBI7"/>
<feature type="compositionally biased region" description="Polar residues" evidence="1">
    <location>
        <begin position="96"/>
        <end position="109"/>
    </location>
</feature>
<feature type="compositionally biased region" description="Basic and acidic residues" evidence="1">
    <location>
        <begin position="29"/>
        <end position="42"/>
    </location>
</feature>
<dbReference type="InterPro" id="IPR029060">
    <property type="entry name" value="PIN-like_dom_sf"/>
</dbReference>
<evidence type="ECO:0000313" key="4">
    <source>
        <dbReference type="Proteomes" id="UP000094527"/>
    </source>
</evidence>
<comment type="caution">
    <text evidence="3">The sequence shown here is derived from an EMBL/GenBank/DDBJ whole genome shotgun (WGS) entry which is preliminary data.</text>
</comment>
<feature type="compositionally biased region" description="Basic and acidic residues" evidence="1">
    <location>
        <begin position="116"/>
        <end position="127"/>
    </location>
</feature>
<dbReference type="InterPro" id="IPR002716">
    <property type="entry name" value="PIN_dom"/>
</dbReference>
<dbReference type="STRING" id="48709.A0A1D2MBI7"/>
<feature type="region of interest" description="Disordered" evidence="1">
    <location>
        <begin position="1"/>
        <end position="177"/>
    </location>
</feature>
<organism evidence="3 4">
    <name type="scientific">Orchesella cincta</name>
    <name type="common">Springtail</name>
    <name type="synonym">Podura cincta</name>
    <dbReference type="NCBI Taxonomy" id="48709"/>
    <lineage>
        <taxon>Eukaryota</taxon>
        <taxon>Metazoa</taxon>
        <taxon>Ecdysozoa</taxon>
        <taxon>Arthropoda</taxon>
        <taxon>Hexapoda</taxon>
        <taxon>Collembola</taxon>
        <taxon>Entomobryomorpha</taxon>
        <taxon>Entomobryoidea</taxon>
        <taxon>Orchesellidae</taxon>
        <taxon>Orchesellinae</taxon>
        <taxon>Orchesella</taxon>
    </lineage>
</organism>
<reference evidence="3 4" key="1">
    <citation type="journal article" date="2016" name="Genome Biol. Evol.">
        <title>Gene Family Evolution Reflects Adaptation to Soil Environmental Stressors in the Genome of the Collembolan Orchesella cincta.</title>
        <authorList>
            <person name="Faddeeva-Vakhrusheva A."/>
            <person name="Derks M.F."/>
            <person name="Anvar S.Y."/>
            <person name="Agamennone V."/>
            <person name="Suring W."/>
            <person name="Smit S."/>
            <person name="van Straalen N.M."/>
            <person name="Roelofs D."/>
        </authorList>
    </citation>
    <scope>NUCLEOTIDE SEQUENCE [LARGE SCALE GENOMIC DNA]</scope>
    <source>
        <tissue evidence="3">Mixed pool</tissue>
    </source>
</reference>
<evidence type="ECO:0000313" key="3">
    <source>
        <dbReference type="EMBL" id="ODM90368.1"/>
    </source>
</evidence>
<dbReference type="OrthoDB" id="548295at2759"/>
<dbReference type="SUPFAM" id="SSF88723">
    <property type="entry name" value="PIN domain-like"/>
    <property type="match status" value="1"/>
</dbReference>
<feature type="compositionally biased region" description="Basic and acidic residues" evidence="1">
    <location>
        <begin position="72"/>
        <end position="89"/>
    </location>
</feature>
<dbReference type="InterPro" id="IPR052626">
    <property type="entry name" value="SWT1_Regulator"/>
</dbReference>
<keyword evidence="4" id="KW-1185">Reference proteome</keyword>
<dbReference type="Pfam" id="PF13638">
    <property type="entry name" value="PIN_4"/>
    <property type="match status" value="1"/>
</dbReference>
<dbReference type="SMART" id="SM00670">
    <property type="entry name" value="PINc"/>
    <property type="match status" value="1"/>
</dbReference>
<accession>A0A1D2MBI7</accession>